<comment type="similarity">
    <text evidence="1">Belongs to the SMP-30/CGR1 family.</text>
</comment>
<dbReference type="PANTHER" id="PTHR10907:SF47">
    <property type="entry name" value="REGUCALCIN"/>
    <property type="match status" value="1"/>
</dbReference>
<organism evidence="3">
    <name type="scientific">freshwater metagenome</name>
    <dbReference type="NCBI Taxonomy" id="449393"/>
    <lineage>
        <taxon>unclassified sequences</taxon>
        <taxon>metagenomes</taxon>
        <taxon>ecological metagenomes</taxon>
    </lineage>
</organism>
<dbReference type="Pfam" id="PF08450">
    <property type="entry name" value="SGL"/>
    <property type="match status" value="1"/>
</dbReference>
<dbReference type="Gene3D" id="2.120.10.30">
    <property type="entry name" value="TolB, C-terminal domain"/>
    <property type="match status" value="1"/>
</dbReference>
<reference evidence="3" key="1">
    <citation type="submission" date="2020-05" db="EMBL/GenBank/DDBJ databases">
        <authorList>
            <person name="Chiriac C."/>
            <person name="Salcher M."/>
            <person name="Ghai R."/>
            <person name="Kavagutti S V."/>
        </authorList>
    </citation>
    <scope>NUCLEOTIDE SEQUENCE</scope>
</reference>
<evidence type="ECO:0000259" key="2">
    <source>
        <dbReference type="Pfam" id="PF08450"/>
    </source>
</evidence>
<feature type="domain" description="SMP-30/Gluconolactonase/LRE-like region" evidence="2">
    <location>
        <begin position="12"/>
        <end position="249"/>
    </location>
</feature>
<dbReference type="InterPro" id="IPR005511">
    <property type="entry name" value="SMP-30"/>
</dbReference>
<evidence type="ECO:0000256" key="1">
    <source>
        <dbReference type="ARBA" id="ARBA00008853"/>
    </source>
</evidence>
<dbReference type="PRINTS" id="PR01790">
    <property type="entry name" value="SMP30FAMILY"/>
</dbReference>
<sequence>MPAEVVFRGTAFPESLRWHDGDLWFSDVLTGVVYRGDIFTGQLHIEAEIAPYVSGLGWLSSGELLIVDCEKRAVVRQETDGQLSIHADLSSHWSFNANDMLVDADNTVWVGTYGFNPEGDAPVPADLARIANGSIDFPITGLVFANGIARIDAERIVVAETFADRISVIQTSGEVKLLKQIDLPKGATPDGLVVDNQGFAWVALAYSEAILRVNLETGEKVRAIEIPGRGVYDCTFGGPDLDKLYVATSDTDETHVIRDLPGEILCFDLSLTHPGVHGLGNK</sequence>
<proteinExistence type="inferred from homology"/>
<dbReference type="GO" id="GO:0004341">
    <property type="term" value="F:gluconolactonase activity"/>
    <property type="evidence" value="ECO:0007669"/>
    <property type="project" value="TreeGrafter"/>
</dbReference>
<gene>
    <name evidence="3" type="ORF">UFOPK3342_00319</name>
</gene>
<protein>
    <submittedName>
        <fullName evidence="3">Unannotated protein</fullName>
    </submittedName>
</protein>
<dbReference type="AlphaFoldDB" id="A0A6J7CMT7"/>
<dbReference type="PANTHER" id="PTHR10907">
    <property type="entry name" value="REGUCALCIN"/>
    <property type="match status" value="1"/>
</dbReference>
<dbReference type="SUPFAM" id="SSF63829">
    <property type="entry name" value="Calcium-dependent phosphotriesterase"/>
    <property type="match status" value="1"/>
</dbReference>
<dbReference type="EMBL" id="CAFBLH010000006">
    <property type="protein sequence ID" value="CAB4859096.1"/>
    <property type="molecule type" value="Genomic_DNA"/>
</dbReference>
<dbReference type="GO" id="GO:0019853">
    <property type="term" value="P:L-ascorbic acid biosynthetic process"/>
    <property type="evidence" value="ECO:0007669"/>
    <property type="project" value="TreeGrafter"/>
</dbReference>
<dbReference type="InterPro" id="IPR013658">
    <property type="entry name" value="SGL"/>
</dbReference>
<name>A0A6J7CMT7_9ZZZZ</name>
<dbReference type="InterPro" id="IPR011042">
    <property type="entry name" value="6-blade_b-propeller_TolB-like"/>
</dbReference>
<accession>A0A6J7CMT7</accession>
<dbReference type="GO" id="GO:0005509">
    <property type="term" value="F:calcium ion binding"/>
    <property type="evidence" value="ECO:0007669"/>
    <property type="project" value="TreeGrafter"/>
</dbReference>
<evidence type="ECO:0000313" key="3">
    <source>
        <dbReference type="EMBL" id="CAB4859096.1"/>
    </source>
</evidence>